<proteinExistence type="predicted"/>
<reference evidence="2 3" key="1">
    <citation type="journal article" date="2014" name="Front. Genet.">
        <title>Genome and metabolic network of "Candidatus Phaeomarinobacter ectocarpi" Ec32, a new candidate genus of Alphaproteobacteria frequently associated with brown algae.</title>
        <authorList>
            <person name="Dittami S.M."/>
            <person name="Barbeyron T."/>
            <person name="Boyen C."/>
            <person name="Cambefort J."/>
            <person name="Collet G."/>
            <person name="Delage L."/>
            <person name="Gobet A."/>
            <person name="Groisillier A."/>
            <person name="Leblanc C."/>
            <person name="Michel G."/>
            <person name="Scornet D."/>
            <person name="Siegel A."/>
            <person name="Tapia J.E."/>
            <person name="Tonon T."/>
        </authorList>
    </citation>
    <scope>NUCLEOTIDE SEQUENCE [LARGE SCALE GENOMIC DNA]</scope>
    <source>
        <strain evidence="2 3">Ec32</strain>
    </source>
</reference>
<evidence type="ECO:0000313" key="3">
    <source>
        <dbReference type="Proteomes" id="UP000032160"/>
    </source>
</evidence>
<dbReference type="HOGENOM" id="CLU_2750281_0_0_5"/>
<sequence>MESRLLESWVCKRRRQRLDQRSSRRCDRGQIGGLHGLNGLCQRSAAKAQSMAQGEARNDNRPNHSSTQHA</sequence>
<feature type="region of interest" description="Disordered" evidence="1">
    <location>
        <begin position="44"/>
        <end position="70"/>
    </location>
</feature>
<dbReference type="KEGG" id="pect:BN1012_Phect822"/>
<dbReference type="Proteomes" id="UP000032160">
    <property type="component" value="Chromosome I"/>
</dbReference>
<dbReference type="AlphaFoldDB" id="X5MM85"/>
<keyword evidence="3" id="KW-1185">Reference proteome</keyword>
<organism evidence="2 3">
    <name type="scientific">Candidatus Phaeomarinibacter ectocarpi</name>
    <dbReference type="NCBI Taxonomy" id="1458461"/>
    <lineage>
        <taxon>Bacteria</taxon>
        <taxon>Pseudomonadati</taxon>
        <taxon>Pseudomonadota</taxon>
        <taxon>Alphaproteobacteria</taxon>
        <taxon>Hyphomicrobiales</taxon>
        <taxon>Parvibaculaceae</taxon>
        <taxon>Candidatus Phaeomarinibacter</taxon>
    </lineage>
</organism>
<name>X5MM85_9HYPH</name>
<gene>
    <name evidence="2" type="ORF">BN1012_Phect822</name>
</gene>
<evidence type="ECO:0000256" key="1">
    <source>
        <dbReference type="SAM" id="MobiDB-lite"/>
    </source>
</evidence>
<dbReference type="EMBL" id="HG966617">
    <property type="protein sequence ID" value="CDO59036.1"/>
    <property type="molecule type" value="Genomic_DNA"/>
</dbReference>
<dbReference type="STRING" id="1458461.BN1012_Phect822"/>
<protein>
    <submittedName>
        <fullName evidence="2">Uncharacterized protein</fullName>
    </submittedName>
</protein>
<evidence type="ECO:0000313" key="2">
    <source>
        <dbReference type="EMBL" id="CDO59036.1"/>
    </source>
</evidence>
<accession>X5MM85</accession>